<gene>
    <name evidence="3" type="ORF">SIL87_06375</name>
</gene>
<protein>
    <submittedName>
        <fullName evidence="3">SDR family oxidoreductase</fullName>
        <ecNumber evidence="3">1.-.-.-</ecNumber>
    </submittedName>
</protein>
<evidence type="ECO:0000256" key="1">
    <source>
        <dbReference type="ARBA" id="ARBA00006484"/>
    </source>
</evidence>
<dbReference type="Gene3D" id="3.40.50.720">
    <property type="entry name" value="NAD(P)-binding Rossmann-like Domain"/>
    <property type="match status" value="1"/>
</dbReference>
<dbReference type="PRINTS" id="PR00081">
    <property type="entry name" value="GDHRDH"/>
</dbReference>
<dbReference type="PANTHER" id="PTHR43477:SF1">
    <property type="entry name" value="DIHYDROANTICAPSIN 7-DEHYDROGENASE"/>
    <property type="match status" value="1"/>
</dbReference>
<dbReference type="EMBL" id="JAWXYB010000018">
    <property type="protein sequence ID" value="MDX5930386.1"/>
    <property type="molecule type" value="Genomic_DNA"/>
</dbReference>
<dbReference type="CDD" id="cd05233">
    <property type="entry name" value="SDR_c"/>
    <property type="match status" value="1"/>
</dbReference>
<dbReference type="Pfam" id="PF13561">
    <property type="entry name" value="adh_short_C2"/>
    <property type="match status" value="1"/>
</dbReference>
<dbReference type="RefSeq" id="WP_319613338.1">
    <property type="nucleotide sequence ID" value="NZ_JAWXYB010000018.1"/>
</dbReference>
<dbReference type="InterPro" id="IPR002347">
    <property type="entry name" value="SDR_fam"/>
</dbReference>
<evidence type="ECO:0000313" key="4">
    <source>
        <dbReference type="Proteomes" id="UP001279553"/>
    </source>
</evidence>
<dbReference type="InterPro" id="IPR036291">
    <property type="entry name" value="NAD(P)-bd_dom_sf"/>
</dbReference>
<evidence type="ECO:0000256" key="2">
    <source>
        <dbReference type="ARBA" id="ARBA00023002"/>
    </source>
</evidence>
<sequence length="240" mass="23680">MTDPIVIIGATGGVGSALAARLSGQGVALHLVARNGTALAAIAERFGASHQVADCTDDAALTAAVAAAGPRIAGVAYCVGSIVMKPLKRASVEDFASTYALNVIGAARAVAAAEAGLRACEGSVVLFSSVAARAGFPNHAVIGTAKAAVEGLCVALAAELAPVRVNCIAPSLTRSKMAAGMTGNDAMARALAAQHPISRLGEPADGAALAAFLLSPDAGWITGQVIGVDGGRATLRTRTS</sequence>
<dbReference type="GO" id="GO:0016491">
    <property type="term" value="F:oxidoreductase activity"/>
    <property type="evidence" value="ECO:0007669"/>
    <property type="project" value="UniProtKB-KW"/>
</dbReference>
<dbReference type="EC" id="1.-.-.-" evidence="3"/>
<dbReference type="PANTHER" id="PTHR43477">
    <property type="entry name" value="DIHYDROANTICAPSIN 7-DEHYDROGENASE"/>
    <property type="match status" value="1"/>
</dbReference>
<dbReference type="AlphaFoldDB" id="A0AAW9DMV7"/>
<evidence type="ECO:0000313" key="3">
    <source>
        <dbReference type="EMBL" id="MDX5930386.1"/>
    </source>
</evidence>
<proteinExistence type="inferred from homology"/>
<keyword evidence="4" id="KW-1185">Reference proteome</keyword>
<comment type="caution">
    <text evidence="3">The sequence shown here is derived from an EMBL/GenBank/DDBJ whole genome shotgun (WGS) entry which is preliminary data.</text>
</comment>
<dbReference type="InterPro" id="IPR051122">
    <property type="entry name" value="SDR_DHRS6-like"/>
</dbReference>
<name>A0AAW9DMV7_ACIAO</name>
<dbReference type="Proteomes" id="UP001279553">
    <property type="component" value="Unassembled WGS sequence"/>
</dbReference>
<accession>A0AAW9DMV7</accession>
<keyword evidence="2 3" id="KW-0560">Oxidoreductase</keyword>
<organism evidence="3 4">
    <name type="scientific">Acidiphilium acidophilum</name>
    <name type="common">Thiobacillus acidophilus</name>
    <dbReference type="NCBI Taxonomy" id="76588"/>
    <lineage>
        <taxon>Bacteria</taxon>
        <taxon>Pseudomonadati</taxon>
        <taxon>Pseudomonadota</taxon>
        <taxon>Alphaproteobacteria</taxon>
        <taxon>Acetobacterales</taxon>
        <taxon>Acidocellaceae</taxon>
        <taxon>Acidiphilium</taxon>
    </lineage>
</organism>
<reference evidence="3 4" key="1">
    <citation type="submission" date="2023-11" db="EMBL/GenBank/DDBJ databases">
        <title>MicrobeMod: A computational toolkit for identifying prokaryotic methylation and restriction-modification with nanopore sequencing.</title>
        <authorList>
            <person name="Crits-Christoph A."/>
            <person name="Kang S.C."/>
            <person name="Lee H."/>
            <person name="Ostrov N."/>
        </authorList>
    </citation>
    <scope>NUCLEOTIDE SEQUENCE [LARGE SCALE GENOMIC DNA]</scope>
    <source>
        <strain evidence="3 4">DSMZ 700</strain>
    </source>
</reference>
<comment type="similarity">
    <text evidence="1">Belongs to the short-chain dehydrogenases/reductases (SDR) family.</text>
</comment>
<dbReference type="SUPFAM" id="SSF51735">
    <property type="entry name" value="NAD(P)-binding Rossmann-fold domains"/>
    <property type="match status" value="1"/>
</dbReference>